<keyword evidence="1" id="KW-1133">Transmembrane helix</keyword>
<organism evidence="2 3">
    <name type="scientific">Psychrosphaera ytuae</name>
    <dbReference type="NCBI Taxonomy" id="2820710"/>
    <lineage>
        <taxon>Bacteria</taxon>
        <taxon>Pseudomonadati</taxon>
        <taxon>Pseudomonadota</taxon>
        <taxon>Gammaproteobacteria</taxon>
        <taxon>Alteromonadales</taxon>
        <taxon>Pseudoalteromonadaceae</taxon>
        <taxon>Psychrosphaera</taxon>
    </lineage>
</organism>
<reference evidence="2" key="1">
    <citation type="submission" date="2021-03" db="EMBL/GenBank/DDBJ databases">
        <title>Description of Psychrosphaera ytuae sp. nov. isolated from deep sea sediment of South China Sea.</title>
        <authorList>
            <person name="Zhang J."/>
            <person name="Xu X.-D."/>
        </authorList>
    </citation>
    <scope>NUCLEOTIDE SEQUENCE</scope>
    <source>
        <strain evidence="2">MTZ26</strain>
    </source>
</reference>
<evidence type="ECO:0000313" key="2">
    <source>
        <dbReference type="EMBL" id="QTH64740.1"/>
    </source>
</evidence>
<dbReference type="AlphaFoldDB" id="A0A975HIY1"/>
<evidence type="ECO:0000313" key="3">
    <source>
        <dbReference type="Proteomes" id="UP000682739"/>
    </source>
</evidence>
<dbReference type="Proteomes" id="UP000682739">
    <property type="component" value="Chromosome"/>
</dbReference>
<keyword evidence="3" id="KW-1185">Reference proteome</keyword>
<dbReference type="InterPro" id="IPR032092">
    <property type="entry name" value="PilW"/>
</dbReference>
<sequence>MMRRQVAGFTIVEALISLALGLVIVSALLRVYQSNNKMQTYNYALSTIQEDGRYILSVLRRSLITAGHYNEVSSNLNRDIDVVVERDYIKDNPIAVEGDFVGDPTVGSIDRGNTNGDVLTINMMAATACNGSNFDFAANEEFHVVNQYFLDGERLRCRGYDGRGLRGLKAPPADQQAITLLNNVHDFQVLYGVSQPIGGVETGAVTSWVTADRIDLFDRADGSQTVVAIKLAVLIKNDDDFSIDSTRQVKLLGNAAYDTPDDGLYRVFETTILFRNAWYHLTVGG</sequence>
<dbReference type="Pfam" id="PF16074">
    <property type="entry name" value="PilW"/>
    <property type="match status" value="1"/>
</dbReference>
<dbReference type="EMBL" id="CP072110">
    <property type="protein sequence ID" value="QTH64740.1"/>
    <property type="molecule type" value="Genomic_DNA"/>
</dbReference>
<accession>A0A975HIY1</accession>
<gene>
    <name evidence="2" type="ORF">J1N51_04555</name>
</gene>
<evidence type="ECO:0000256" key="1">
    <source>
        <dbReference type="SAM" id="Phobius"/>
    </source>
</evidence>
<feature type="transmembrane region" description="Helical" evidence="1">
    <location>
        <begin position="6"/>
        <end position="29"/>
    </location>
</feature>
<name>A0A975HIY1_9GAMM</name>
<dbReference type="RefSeq" id="WP_208832794.1">
    <property type="nucleotide sequence ID" value="NZ_CP072110.1"/>
</dbReference>
<keyword evidence="1" id="KW-0812">Transmembrane</keyword>
<dbReference type="KEGG" id="psym:J1N51_04555"/>
<protein>
    <submittedName>
        <fullName evidence="2">PilW family protein</fullName>
    </submittedName>
</protein>
<keyword evidence="1" id="KW-0472">Membrane</keyword>
<proteinExistence type="predicted"/>
<dbReference type="GO" id="GO:0043683">
    <property type="term" value="P:type IV pilus assembly"/>
    <property type="evidence" value="ECO:0007669"/>
    <property type="project" value="InterPro"/>
</dbReference>